<protein>
    <recommendedName>
        <fullName evidence="3">Glycosyl transferases group 1</fullName>
    </recommendedName>
</protein>
<accession>A0A1G7WTD7</accession>
<evidence type="ECO:0000313" key="2">
    <source>
        <dbReference type="Proteomes" id="UP000198614"/>
    </source>
</evidence>
<sequence>MHITYLLATGSNAVYDGKYSHSGRYHTYGQQSFVLDLIRTMSRAGHTVRLNVDTLSSLALASTFRDTDSVTVTEEIDPSGKTDLILVDEVPDEMLMRFDEHVPAFRIVHHAGRRSSDYLVSRCSRFLCMTENALSLQRRHLPADRAVLVHQGVDLERFPAVLAESGGRRPRVLLYCRLDSGREALLGEIIENIDRDEVLVYVVGEGPGFWDMSDRFGSEIILINHIPCQSIPNLLGEMDVVISLGRGAMEAMATGIPTLCAGHHYAGPITADNMASLMRYNLTGAVSDRDPSLVMTDIREALNRDRREVRALAEERLSADAFLEGVSDLYAHIAA</sequence>
<dbReference type="Gene3D" id="3.40.50.2000">
    <property type="entry name" value="Glycogen Phosphorylase B"/>
    <property type="match status" value="2"/>
</dbReference>
<evidence type="ECO:0008006" key="3">
    <source>
        <dbReference type="Google" id="ProtNLM"/>
    </source>
</evidence>
<dbReference type="Proteomes" id="UP000198614">
    <property type="component" value="Unassembled WGS sequence"/>
</dbReference>
<dbReference type="SUPFAM" id="SSF53756">
    <property type="entry name" value="UDP-Glycosyltransferase/glycogen phosphorylase"/>
    <property type="match status" value="1"/>
</dbReference>
<evidence type="ECO:0000313" key="1">
    <source>
        <dbReference type="EMBL" id="SDG75198.1"/>
    </source>
</evidence>
<proteinExistence type="predicted"/>
<organism evidence="1 2">
    <name type="scientific">Streptomyces griseoaurantiacus</name>
    <dbReference type="NCBI Taxonomy" id="68213"/>
    <lineage>
        <taxon>Bacteria</taxon>
        <taxon>Bacillati</taxon>
        <taxon>Actinomycetota</taxon>
        <taxon>Actinomycetes</taxon>
        <taxon>Kitasatosporales</taxon>
        <taxon>Streptomycetaceae</taxon>
        <taxon>Streptomyces</taxon>
        <taxon>Streptomyces aurantiacus group</taxon>
    </lineage>
</organism>
<name>A0A1G7WTD7_9ACTN</name>
<dbReference type="AlphaFoldDB" id="A0A1G7WTD7"/>
<dbReference type="EMBL" id="FNAX01000028">
    <property type="protein sequence ID" value="SDG75198.1"/>
    <property type="molecule type" value="Genomic_DNA"/>
</dbReference>
<dbReference type="OrthoDB" id="4049731at2"/>
<gene>
    <name evidence="1" type="ORF">SAMN05216260_12849</name>
</gene>
<reference evidence="1 2" key="1">
    <citation type="submission" date="2016-10" db="EMBL/GenBank/DDBJ databases">
        <authorList>
            <person name="de Groot N.N."/>
        </authorList>
    </citation>
    <scope>NUCLEOTIDE SEQUENCE [LARGE SCALE GENOMIC DNA]</scope>
    <source>
        <strain evidence="1 2">CGMCC 4.1859</strain>
    </source>
</reference>